<protein>
    <recommendedName>
        <fullName evidence="3">DUF433 domain-containing protein</fullName>
    </recommendedName>
</protein>
<dbReference type="Gene3D" id="1.10.10.10">
    <property type="entry name" value="Winged helix-like DNA-binding domain superfamily/Winged helix DNA-binding domain"/>
    <property type="match status" value="1"/>
</dbReference>
<gene>
    <name evidence="1" type="ORF">OJ997_00700</name>
</gene>
<sequence>MDEHPLIRFVDGPAGCRARLVGTGKDVWEVVATLHDNGDEINATAEYLGVSAELVNAAVAYYEANRDEIDDLIADNERIAREARAAFKSN</sequence>
<keyword evidence="2" id="KW-1185">Reference proteome</keyword>
<evidence type="ECO:0000313" key="2">
    <source>
        <dbReference type="Proteomes" id="UP001147653"/>
    </source>
</evidence>
<evidence type="ECO:0000313" key="1">
    <source>
        <dbReference type="EMBL" id="MDA0178797.1"/>
    </source>
</evidence>
<name>A0A9X3N9W4_9ACTN</name>
<dbReference type="AlphaFoldDB" id="A0A9X3N9W4"/>
<dbReference type="InterPro" id="IPR036388">
    <property type="entry name" value="WH-like_DNA-bd_sf"/>
</dbReference>
<organism evidence="1 2">
    <name type="scientific">Solirubrobacter phytolaccae</name>
    <dbReference type="NCBI Taxonomy" id="1404360"/>
    <lineage>
        <taxon>Bacteria</taxon>
        <taxon>Bacillati</taxon>
        <taxon>Actinomycetota</taxon>
        <taxon>Thermoleophilia</taxon>
        <taxon>Solirubrobacterales</taxon>
        <taxon>Solirubrobacteraceae</taxon>
        <taxon>Solirubrobacter</taxon>
    </lineage>
</organism>
<dbReference type="EMBL" id="JAPDDP010000001">
    <property type="protein sequence ID" value="MDA0178797.1"/>
    <property type="molecule type" value="Genomic_DNA"/>
</dbReference>
<reference evidence="1" key="1">
    <citation type="submission" date="2022-10" db="EMBL/GenBank/DDBJ databases">
        <title>The WGS of Solirubrobacter phytolaccae KCTC 29190.</title>
        <authorList>
            <person name="Jiang Z."/>
        </authorList>
    </citation>
    <scope>NUCLEOTIDE SEQUENCE</scope>
    <source>
        <strain evidence="1">KCTC 29190</strain>
    </source>
</reference>
<dbReference type="Proteomes" id="UP001147653">
    <property type="component" value="Unassembled WGS sequence"/>
</dbReference>
<proteinExistence type="predicted"/>
<evidence type="ECO:0008006" key="3">
    <source>
        <dbReference type="Google" id="ProtNLM"/>
    </source>
</evidence>
<accession>A0A9X3N9W4</accession>
<comment type="caution">
    <text evidence="1">The sequence shown here is derived from an EMBL/GenBank/DDBJ whole genome shotgun (WGS) entry which is preliminary data.</text>
</comment>
<dbReference type="RefSeq" id="WP_270023065.1">
    <property type="nucleotide sequence ID" value="NZ_JAPDDP010000001.1"/>
</dbReference>